<dbReference type="AlphaFoldDB" id="A0A6I6JSX5"/>
<dbReference type="Proteomes" id="UP000428260">
    <property type="component" value="Chromosome"/>
</dbReference>
<accession>A0A6I6JSX5</accession>
<evidence type="ECO:0000313" key="2">
    <source>
        <dbReference type="EMBL" id="QGY45551.1"/>
    </source>
</evidence>
<evidence type="ECO:0000313" key="3">
    <source>
        <dbReference type="Proteomes" id="UP000428260"/>
    </source>
</evidence>
<keyword evidence="1" id="KW-0472">Membrane</keyword>
<proteinExistence type="predicted"/>
<dbReference type="EMBL" id="CP046401">
    <property type="protein sequence ID" value="QGY45551.1"/>
    <property type="molecule type" value="Genomic_DNA"/>
</dbReference>
<gene>
    <name evidence="2" type="ORF">GM418_18295</name>
</gene>
<keyword evidence="1" id="KW-0812">Transmembrane</keyword>
<reference evidence="2 3" key="1">
    <citation type="submission" date="2019-11" db="EMBL/GenBank/DDBJ databases">
        <authorList>
            <person name="Zheng R.K."/>
            <person name="Sun C.M."/>
        </authorList>
    </citation>
    <scope>NUCLEOTIDE SEQUENCE [LARGE SCALE GENOMIC DNA]</scope>
    <source>
        <strain evidence="2 3">WC007</strain>
    </source>
</reference>
<dbReference type="RefSeq" id="WP_158868694.1">
    <property type="nucleotide sequence ID" value="NZ_CP046401.1"/>
</dbReference>
<organism evidence="2 3">
    <name type="scientific">Maribellus comscasis</name>
    <dbReference type="NCBI Taxonomy" id="2681766"/>
    <lineage>
        <taxon>Bacteria</taxon>
        <taxon>Pseudomonadati</taxon>
        <taxon>Bacteroidota</taxon>
        <taxon>Bacteroidia</taxon>
        <taxon>Marinilabiliales</taxon>
        <taxon>Prolixibacteraceae</taxon>
        <taxon>Maribellus</taxon>
    </lineage>
</organism>
<evidence type="ECO:0000256" key="1">
    <source>
        <dbReference type="SAM" id="Phobius"/>
    </source>
</evidence>
<dbReference type="KEGG" id="mcos:GM418_18295"/>
<feature type="transmembrane region" description="Helical" evidence="1">
    <location>
        <begin position="71"/>
        <end position="89"/>
    </location>
</feature>
<keyword evidence="3" id="KW-1185">Reference proteome</keyword>
<sequence length="126" mass="14044">MNNNQKENTGNSEKNVKQTTFKNAVLETTIDQILAVLDTEVEVPEGLVDKVIKEKNSIKLSAGNRFDFSKYLQIAAVLIAAVLLGVLLGKNADVNSFQKKQSQQNKALLELKDKHHLSENYSFGRL</sequence>
<protein>
    <submittedName>
        <fullName evidence="2">Uncharacterized protein</fullName>
    </submittedName>
</protein>
<name>A0A6I6JSX5_9BACT</name>
<keyword evidence="1" id="KW-1133">Transmembrane helix</keyword>